<dbReference type="CDD" id="cd00165">
    <property type="entry name" value="S4"/>
    <property type="match status" value="1"/>
</dbReference>
<protein>
    <submittedName>
        <fullName evidence="4">Unannotated protein</fullName>
    </submittedName>
</protein>
<comment type="similarity">
    <text evidence="2">Belongs to the TlyA family.</text>
</comment>
<dbReference type="GO" id="GO:0008168">
    <property type="term" value="F:methyltransferase activity"/>
    <property type="evidence" value="ECO:0007669"/>
    <property type="project" value="InterPro"/>
</dbReference>
<dbReference type="Pfam" id="PF01728">
    <property type="entry name" value="FtsJ"/>
    <property type="match status" value="1"/>
</dbReference>
<dbReference type="InterPro" id="IPR002942">
    <property type="entry name" value="S4_RNA-bd"/>
</dbReference>
<dbReference type="InterPro" id="IPR004538">
    <property type="entry name" value="Hemolysin_A/TlyA"/>
</dbReference>
<dbReference type="EMBL" id="CAEZZL010000129">
    <property type="protein sequence ID" value="CAB4769522.1"/>
    <property type="molecule type" value="Genomic_DNA"/>
</dbReference>
<keyword evidence="1" id="KW-0694">RNA-binding</keyword>
<dbReference type="Gene3D" id="3.40.50.150">
    <property type="entry name" value="Vaccinia Virus protein VP39"/>
    <property type="match status" value="1"/>
</dbReference>
<evidence type="ECO:0000313" key="4">
    <source>
        <dbReference type="EMBL" id="CAB4769522.1"/>
    </source>
</evidence>
<dbReference type="PIRSF" id="PIRSF005578">
    <property type="entry name" value="TlyA"/>
    <property type="match status" value="1"/>
</dbReference>
<dbReference type="Gene3D" id="3.10.290.10">
    <property type="entry name" value="RNA-binding S4 domain"/>
    <property type="match status" value="1"/>
</dbReference>
<dbReference type="AlphaFoldDB" id="A0A6J6VB07"/>
<dbReference type="InterPro" id="IPR029063">
    <property type="entry name" value="SAM-dependent_MTases_sf"/>
</dbReference>
<dbReference type="InterPro" id="IPR002877">
    <property type="entry name" value="RNA_MeTrfase_FtsJ_dom"/>
</dbReference>
<dbReference type="SMART" id="SM00363">
    <property type="entry name" value="S4"/>
    <property type="match status" value="1"/>
</dbReference>
<organism evidence="4">
    <name type="scientific">freshwater metagenome</name>
    <dbReference type="NCBI Taxonomy" id="449393"/>
    <lineage>
        <taxon>unclassified sequences</taxon>
        <taxon>metagenomes</taxon>
        <taxon>ecological metagenomes</taxon>
    </lineage>
</organism>
<dbReference type="SUPFAM" id="SSF55174">
    <property type="entry name" value="Alpha-L RNA-binding motif"/>
    <property type="match status" value="1"/>
</dbReference>
<dbReference type="InterPro" id="IPR036986">
    <property type="entry name" value="S4_RNA-bd_sf"/>
</dbReference>
<accession>A0A6J6VB07</accession>
<dbReference type="PANTHER" id="PTHR32319:SF0">
    <property type="entry name" value="BACTERIAL HEMOLYSIN-LIKE PROTEIN"/>
    <property type="match status" value="1"/>
</dbReference>
<sequence length="256" mass="27975">MRMRLDAALVKRGLAESRSHAARMIDERNITVGGVIAEKTSRMVALDEPIEVLVKRRFVSRGGEKLEHALDSFGVSVENRSVLDAGVSTGGFTDCVLQRGARRVFAIDVGRNQLHEHMKSDPRVDWRDGVNVRDLVAEDCPYPCSLLVADLSFISLTKVLPAFFESVSHEEGFEKPAMVLLVKPQFEAGRVEVSRGKGVITDPAIHEEACNTVSEAVESLGGTVVGVIESPIKGAEGNTEFLMYVECLTRSVGYES</sequence>
<evidence type="ECO:0000256" key="2">
    <source>
        <dbReference type="ARBA" id="ARBA00029460"/>
    </source>
</evidence>
<reference evidence="4" key="1">
    <citation type="submission" date="2020-05" db="EMBL/GenBank/DDBJ databases">
        <authorList>
            <person name="Chiriac C."/>
            <person name="Salcher M."/>
            <person name="Ghai R."/>
            <person name="Kavagutti S V."/>
        </authorList>
    </citation>
    <scope>NUCLEOTIDE SEQUENCE</scope>
</reference>
<dbReference type="PANTHER" id="PTHR32319">
    <property type="entry name" value="BACTERIAL HEMOLYSIN-LIKE PROTEIN"/>
    <property type="match status" value="1"/>
</dbReference>
<dbReference type="SUPFAM" id="SSF53335">
    <property type="entry name" value="S-adenosyl-L-methionine-dependent methyltransferases"/>
    <property type="match status" value="1"/>
</dbReference>
<dbReference type="InterPro" id="IPR047048">
    <property type="entry name" value="TlyA"/>
</dbReference>
<evidence type="ECO:0000259" key="3">
    <source>
        <dbReference type="SMART" id="SM00363"/>
    </source>
</evidence>
<gene>
    <name evidence="4" type="ORF">UFOPK2870_01243</name>
</gene>
<name>A0A6J6VB07_9ZZZZ</name>
<dbReference type="GO" id="GO:0032259">
    <property type="term" value="P:methylation"/>
    <property type="evidence" value="ECO:0007669"/>
    <property type="project" value="InterPro"/>
</dbReference>
<dbReference type="PROSITE" id="PS50889">
    <property type="entry name" value="S4"/>
    <property type="match status" value="1"/>
</dbReference>
<dbReference type="GO" id="GO:0003723">
    <property type="term" value="F:RNA binding"/>
    <property type="evidence" value="ECO:0007669"/>
    <property type="project" value="UniProtKB-KW"/>
</dbReference>
<feature type="domain" description="RNA-binding S4" evidence="3">
    <location>
        <begin position="3"/>
        <end position="64"/>
    </location>
</feature>
<proteinExistence type="inferred from homology"/>
<evidence type="ECO:0000256" key="1">
    <source>
        <dbReference type="ARBA" id="ARBA00022884"/>
    </source>
</evidence>
<dbReference type="NCBIfam" id="TIGR00478">
    <property type="entry name" value="tly"/>
    <property type="match status" value="1"/>
</dbReference>
<dbReference type="Pfam" id="PF01479">
    <property type="entry name" value="S4"/>
    <property type="match status" value="1"/>
</dbReference>